<dbReference type="KEGG" id="marb:CJ263_14085"/>
<gene>
    <name evidence="4" type="ORF">CJ263_14085</name>
</gene>
<accession>A0A223V7I8</accession>
<dbReference type="PANTHER" id="PTHR43547:SF2">
    <property type="entry name" value="HYBRID SIGNAL TRANSDUCTION HISTIDINE KINASE C"/>
    <property type="match status" value="1"/>
</dbReference>
<keyword evidence="4" id="KW-0418">Kinase</keyword>
<dbReference type="GO" id="GO:0000155">
    <property type="term" value="F:phosphorelay sensor kinase activity"/>
    <property type="evidence" value="ECO:0007669"/>
    <property type="project" value="InterPro"/>
</dbReference>
<evidence type="ECO:0000256" key="3">
    <source>
        <dbReference type="ARBA" id="ARBA00022553"/>
    </source>
</evidence>
<organism evidence="4 5">
    <name type="scientific">Maribacter cobaltidurans</name>
    <dbReference type="NCBI Taxonomy" id="1178778"/>
    <lineage>
        <taxon>Bacteria</taxon>
        <taxon>Pseudomonadati</taxon>
        <taxon>Bacteroidota</taxon>
        <taxon>Flavobacteriia</taxon>
        <taxon>Flavobacteriales</taxon>
        <taxon>Flavobacteriaceae</taxon>
        <taxon>Maribacter</taxon>
    </lineage>
</organism>
<evidence type="ECO:0000313" key="4">
    <source>
        <dbReference type="EMBL" id="ASV31252.1"/>
    </source>
</evidence>
<dbReference type="Pfam" id="PF00512">
    <property type="entry name" value="HisKA"/>
    <property type="match status" value="1"/>
</dbReference>
<dbReference type="InterPro" id="IPR003661">
    <property type="entry name" value="HisK_dim/P_dom"/>
</dbReference>
<dbReference type="PANTHER" id="PTHR43547">
    <property type="entry name" value="TWO-COMPONENT HISTIDINE KINASE"/>
    <property type="match status" value="1"/>
</dbReference>
<dbReference type="CDD" id="cd00075">
    <property type="entry name" value="HATPase"/>
    <property type="match status" value="1"/>
</dbReference>
<dbReference type="InterPro" id="IPR036097">
    <property type="entry name" value="HisK_dim/P_sf"/>
</dbReference>
<dbReference type="PRINTS" id="PR00344">
    <property type="entry name" value="BCTRLSENSOR"/>
</dbReference>
<dbReference type="EMBL" id="CP022957">
    <property type="protein sequence ID" value="ASV31252.1"/>
    <property type="molecule type" value="Genomic_DNA"/>
</dbReference>
<evidence type="ECO:0000313" key="5">
    <source>
        <dbReference type="Proteomes" id="UP000215244"/>
    </source>
</evidence>
<dbReference type="AlphaFoldDB" id="A0A223V7I8"/>
<dbReference type="SMART" id="SM00387">
    <property type="entry name" value="HATPase_c"/>
    <property type="match status" value="1"/>
</dbReference>
<reference evidence="4 5" key="1">
    <citation type="submission" date="2017-08" db="EMBL/GenBank/DDBJ databases">
        <title>The complete genome sequence of Maribacter sp. B1, isolated from deep-sea sediment.</title>
        <authorList>
            <person name="Wu Y.-H."/>
            <person name="Cheng H."/>
            <person name="Xu X.-W."/>
        </authorList>
    </citation>
    <scope>NUCLEOTIDE SEQUENCE [LARGE SCALE GENOMIC DNA]</scope>
    <source>
        <strain evidence="4 5">B1</strain>
    </source>
</reference>
<keyword evidence="5" id="KW-1185">Reference proteome</keyword>
<proteinExistence type="predicted"/>
<dbReference type="PROSITE" id="PS50109">
    <property type="entry name" value="HIS_KIN"/>
    <property type="match status" value="1"/>
</dbReference>
<dbReference type="SUPFAM" id="SSF47384">
    <property type="entry name" value="Homodimeric domain of signal transducing histidine kinase"/>
    <property type="match status" value="1"/>
</dbReference>
<dbReference type="EC" id="2.7.13.3" evidence="2"/>
<protein>
    <recommendedName>
        <fullName evidence="2">histidine kinase</fullName>
        <ecNumber evidence="2">2.7.13.3</ecNumber>
    </recommendedName>
</protein>
<comment type="catalytic activity">
    <reaction evidence="1">
        <text>ATP + protein L-histidine = ADP + protein N-phospho-L-histidine.</text>
        <dbReference type="EC" id="2.7.13.3"/>
    </reaction>
</comment>
<dbReference type="SMART" id="SM00388">
    <property type="entry name" value="HisKA"/>
    <property type="match status" value="1"/>
</dbReference>
<dbReference type="Proteomes" id="UP000215244">
    <property type="component" value="Chromosome"/>
</dbReference>
<dbReference type="InterPro" id="IPR004358">
    <property type="entry name" value="Sig_transdc_His_kin-like_C"/>
</dbReference>
<dbReference type="RefSeq" id="WP_094997863.1">
    <property type="nucleotide sequence ID" value="NZ_BMJL01000004.1"/>
</dbReference>
<dbReference type="InterPro" id="IPR003594">
    <property type="entry name" value="HATPase_dom"/>
</dbReference>
<name>A0A223V7I8_9FLAO</name>
<dbReference type="Gene3D" id="3.30.565.10">
    <property type="entry name" value="Histidine kinase-like ATPase, C-terminal domain"/>
    <property type="match status" value="1"/>
</dbReference>
<dbReference type="Gene3D" id="1.10.287.130">
    <property type="match status" value="1"/>
</dbReference>
<evidence type="ECO:0000256" key="2">
    <source>
        <dbReference type="ARBA" id="ARBA00012438"/>
    </source>
</evidence>
<keyword evidence="3" id="KW-0597">Phosphoprotein</keyword>
<dbReference type="CDD" id="cd00082">
    <property type="entry name" value="HisKA"/>
    <property type="match status" value="1"/>
</dbReference>
<dbReference type="OrthoDB" id="1933776at2"/>
<dbReference type="SUPFAM" id="SSF55874">
    <property type="entry name" value="ATPase domain of HSP90 chaperone/DNA topoisomerase II/histidine kinase"/>
    <property type="match status" value="1"/>
</dbReference>
<dbReference type="Pfam" id="PF02518">
    <property type="entry name" value="HATPase_c"/>
    <property type="match status" value="1"/>
</dbReference>
<evidence type="ECO:0000256" key="1">
    <source>
        <dbReference type="ARBA" id="ARBA00000085"/>
    </source>
</evidence>
<sequence>MKKRYIYIGLFLVSIIGLAIVQYQYLRIGLNLAKVQFGTKIERVADVVKEGLREHNRLTFLMGSAMERDTSFFRVTVDSLENVSNMFLEDFIREQLMHQGIESEFSYTLFSKDSIYILNSSNKLELGEGTESYPIELEGYLPDLLRKPMVLELHFENLHNYFLGKLNGLTFPSILFLIGICVTIIWVLRTYYWQSNVITTTNEFINNLTHELKTPVFSIGLATKILDETASEKQKPVLGIIRQQVNRLSNHIEKVLELASLESGKSVITLTKVDFKPYLKTLCSEFDTLVTIEKGTFQFELEGDEYLINAEVFHLENAINNILDNAKKYSGDPKIKLKAYKDNSSLYIEVTDNGIGISKDNKQRVFRKFFRVENGNLHNVKGYGLGLSYVQKVIKNHGGKVYMESEEMKGTKVVLTIPILKGWK</sequence>
<keyword evidence="4" id="KW-0808">Transferase</keyword>
<dbReference type="InterPro" id="IPR005467">
    <property type="entry name" value="His_kinase_dom"/>
</dbReference>
<dbReference type="InterPro" id="IPR036890">
    <property type="entry name" value="HATPase_C_sf"/>
</dbReference>